<comment type="caution">
    <text evidence="4">The sequence shown here is derived from an EMBL/GenBank/DDBJ whole genome shotgun (WGS) entry which is preliminary data.</text>
</comment>
<dbReference type="SUPFAM" id="SSF55729">
    <property type="entry name" value="Acyl-CoA N-acyltransferases (Nat)"/>
    <property type="match status" value="1"/>
</dbReference>
<evidence type="ECO:0000313" key="5">
    <source>
        <dbReference type="Proteomes" id="UP000196536"/>
    </source>
</evidence>
<dbReference type="Proteomes" id="UP000196536">
    <property type="component" value="Unassembled WGS sequence"/>
</dbReference>
<dbReference type="PANTHER" id="PTHR43800">
    <property type="entry name" value="PEPTIDYL-LYSINE N-ACETYLTRANSFERASE YJAB"/>
    <property type="match status" value="1"/>
</dbReference>
<dbReference type="GO" id="GO:0016747">
    <property type="term" value="F:acyltransferase activity, transferring groups other than amino-acyl groups"/>
    <property type="evidence" value="ECO:0007669"/>
    <property type="project" value="InterPro"/>
</dbReference>
<proteinExistence type="predicted"/>
<reference evidence="4 5" key="1">
    <citation type="submission" date="2017-05" db="EMBL/GenBank/DDBJ databases">
        <title>Acinetobacter populi ANC 5415 (= PBJ7), whole genome shotgun sequencing project.</title>
        <authorList>
            <person name="Nemec A."/>
            <person name="Radolfova-Krizova L."/>
        </authorList>
    </citation>
    <scope>NUCLEOTIDE SEQUENCE [LARGE SCALE GENOMIC DNA]</scope>
    <source>
        <strain evidence="4 5">PBJ7</strain>
    </source>
</reference>
<keyword evidence="2" id="KW-0012">Acyltransferase</keyword>
<sequence length="148" mass="16886">MQEIGEIHIAQAADFPRLVEIWERSVRATHHFLQEQDIDQLRPLILQQYLPHLQVYSIILHDKICGFIGVDQQKLEMLFIDAHARGQGFGTQLLDYAIQQLTITAVDVNEQNPQAVGFYLAHGFQIAGRSEQDGQGRPYPLLHLEFVG</sequence>
<evidence type="ECO:0000259" key="3">
    <source>
        <dbReference type="PROSITE" id="PS51186"/>
    </source>
</evidence>
<name>A0A1Z9YVW7_9GAMM</name>
<gene>
    <name evidence="4" type="ORF">CAP51_13770</name>
</gene>
<dbReference type="PROSITE" id="PS51186">
    <property type="entry name" value="GNAT"/>
    <property type="match status" value="1"/>
</dbReference>
<dbReference type="EMBL" id="NEXX01000005">
    <property type="protein sequence ID" value="OUY06323.1"/>
    <property type="molecule type" value="Genomic_DNA"/>
</dbReference>
<keyword evidence="5" id="KW-1185">Reference proteome</keyword>
<dbReference type="Gene3D" id="3.40.630.30">
    <property type="match status" value="1"/>
</dbReference>
<protein>
    <submittedName>
        <fullName evidence="4">Acetyltransferase</fullName>
    </submittedName>
</protein>
<dbReference type="Pfam" id="PF13673">
    <property type="entry name" value="Acetyltransf_10"/>
    <property type="match status" value="1"/>
</dbReference>
<dbReference type="RefSeq" id="WP_087621324.1">
    <property type="nucleotide sequence ID" value="NZ_NEXX01000005.1"/>
</dbReference>
<keyword evidence="1 4" id="KW-0808">Transferase</keyword>
<organism evidence="4 5">
    <name type="scientific">Acinetobacter populi</name>
    <dbReference type="NCBI Taxonomy" id="1582270"/>
    <lineage>
        <taxon>Bacteria</taxon>
        <taxon>Pseudomonadati</taxon>
        <taxon>Pseudomonadota</taxon>
        <taxon>Gammaproteobacteria</taxon>
        <taxon>Moraxellales</taxon>
        <taxon>Moraxellaceae</taxon>
        <taxon>Acinetobacter</taxon>
    </lineage>
</organism>
<evidence type="ECO:0000313" key="4">
    <source>
        <dbReference type="EMBL" id="OUY06323.1"/>
    </source>
</evidence>
<accession>A0A1Z9YVW7</accession>
<dbReference type="PANTHER" id="PTHR43800:SF1">
    <property type="entry name" value="PEPTIDYL-LYSINE N-ACETYLTRANSFERASE YJAB"/>
    <property type="match status" value="1"/>
</dbReference>
<dbReference type="InterPro" id="IPR016181">
    <property type="entry name" value="Acyl_CoA_acyltransferase"/>
</dbReference>
<evidence type="ECO:0000256" key="2">
    <source>
        <dbReference type="ARBA" id="ARBA00023315"/>
    </source>
</evidence>
<feature type="domain" description="N-acetyltransferase" evidence="3">
    <location>
        <begin position="5"/>
        <end position="145"/>
    </location>
</feature>
<dbReference type="AlphaFoldDB" id="A0A1Z9YVW7"/>
<evidence type="ECO:0000256" key="1">
    <source>
        <dbReference type="ARBA" id="ARBA00022679"/>
    </source>
</evidence>
<dbReference type="NCBIfam" id="NF007807">
    <property type="entry name" value="PRK10514.1"/>
    <property type="match status" value="1"/>
</dbReference>
<dbReference type="InterPro" id="IPR000182">
    <property type="entry name" value="GNAT_dom"/>
</dbReference>
<dbReference type="OrthoDB" id="9789605at2"/>
<dbReference type="CDD" id="cd04301">
    <property type="entry name" value="NAT_SF"/>
    <property type="match status" value="1"/>
</dbReference>